<dbReference type="PATRIC" id="fig|37916.4.peg.6836"/>
<dbReference type="AlphaFoldDB" id="A0A0J6VD51"/>
<dbReference type="InterPro" id="IPR041313">
    <property type="entry name" value="DUF5642"/>
</dbReference>
<reference evidence="2 3" key="1">
    <citation type="journal article" date="2015" name="Genome Biol. Evol.">
        <title>Characterization of Three Mycobacterium spp. with Potential Use in Bioremediation by Genome Sequencing and Comparative Genomics.</title>
        <authorList>
            <person name="Das S."/>
            <person name="Pettersson B.M."/>
            <person name="Behra P.R."/>
            <person name="Ramesh M."/>
            <person name="Dasgupta S."/>
            <person name="Bhattacharya A."/>
            <person name="Kirsebom L.A."/>
        </authorList>
    </citation>
    <scope>NUCLEOTIDE SEQUENCE [LARGE SCALE GENOMIC DNA]</scope>
    <source>
        <strain evidence="2 3">DSM 43826</strain>
    </source>
</reference>
<protein>
    <recommendedName>
        <fullName evidence="1">DUF5642 domain-containing protein</fullName>
    </recommendedName>
</protein>
<evidence type="ECO:0000313" key="2">
    <source>
        <dbReference type="EMBL" id="KMO67567.1"/>
    </source>
</evidence>
<feature type="domain" description="DUF5642" evidence="1">
    <location>
        <begin position="37"/>
        <end position="215"/>
    </location>
</feature>
<gene>
    <name evidence="2" type="ORF">MCHLDSM_06818</name>
</gene>
<dbReference type="EMBL" id="JYNL01000069">
    <property type="protein sequence ID" value="KMO67567.1"/>
    <property type="molecule type" value="Genomic_DNA"/>
</dbReference>
<proteinExistence type="predicted"/>
<dbReference type="SMR" id="A0A0J6VD51"/>
<name>A0A0J6VD51_9MYCO</name>
<keyword evidence="3" id="KW-1185">Reference proteome</keyword>
<sequence length="216" mass="21748" precursor="true">MRLLALGAVVVWCTACGSPGPPPSRTTPAAPTVTAVNPARVDRSRSALPEGYEVSAYTGRPAPVALWGLRDPADADPPQCAALASPAVDTATARGWSASGAGGIAYAVVAAAPGGPGPLPDDCARWTVSSGPTTATVREVPAPDVDAARTVGLRTDATTVVEGGTETRSHADTFIAYLGDYICVVALVTDPGSPHPALGPEFASHLLTETVSALRG</sequence>
<evidence type="ECO:0000313" key="3">
    <source>
        <dbReference type="Proteomes" id="UP000036513"/>
    </source>
</evidence>
<dbReference type="Pfam" id="PF18702">
    <property type="entry name" value="DUF5642"/>
    <property type="match status" value="1"/>
</dbReference>
<evidence type="ECO:0000259" key="1">
    <source>
        <dbReference type="Pfam" id="PF18702"/>
    </source>
</evidence>
<dbReference type="Proteomes" id="UP000036513">
    <property type="component" value="Unassembled WGS sequence"/>
</dbReference>
<accession>A0A0J6VD51</accession>
<dbReference type="STRING" id="37916.MCHLDSM_06818"/>
<organism evidence="2 3">
    <name type="scientific">Mycolicibacterium chlorophenolicum</name>
    <dbReference type="NCBI Taxonomy" id="37916"/>
    <lineage>
        <taxon>Bacteria</taxon>
        <taxon>Bacillati</taxon>
        <taxon>Actinomycetota</taxon>
        <taxon>Actinomycetes</taxon>
        <taxon>Mycobacteriales</taxon>
        <taxon>Mycobacteriaceae</taxon>
        <taxon>Mycolicibacterium</taxon>
    </lineage>
</organism>
<comment type="caution">
    <text evidence="2">The sequence shown here is derived from an EMBL/GenBank/DDBJ whole genome shotgun (WGS) entry which is preliminary data.</text>
</comment>
<dbReference type="RefSeq" id="WP_060937674.1">
    <property type="nucleotide sequence ID" value="NZ_JYNL01000069.1"/>
</dbReference>